<dbReference type="EMBL" id="CADEAL010003942">
    <property type="protein sequence ID" value="CAB1447310.1"/>
    <property type="molecule type" value="Genomic_DNA"/>
</dbReference>
<proteinExistence type="predicted"/>
<reference evidence="1" key="1">
    <citation type="submission" date="2020-03" db="EMBL/GenBank/DDBJ databases">
        <authorList>
            <person name="Weist P."/>
        </authorList>
    </citation>
    <scope>NUCLEOTIDE SEQUENCE</scope>
</reference>
<evidence type="ECO:0000313" key="1">
    <source>
        <dbReference type="EMBL" id="CAB1447310.1"/>
    </source>
</evidence>
<evidence type="ECO:0000313" key="2">
    <source>
        <dbReference type="Proteomes" id="UP001153269"/>
    </source>
</evidence>
<dbReference type="Proteomes" id="UP001153269">
    <property type="component" value="Unassembled WGS sequence"/>
</dbReference>
<comment type="caution">
    <text evidence="1">The sequence shown here is derived from an EMBL/GenBank/DDBJ whole genome shotgun (WGS) entry which is preliminary data.</text>
</comment>
<accession>A0A9N7Z110</accession>
<dbReference type="AlphaFoldDB" id="A0A9N7Z110"/>
<protein>
    <submittedName>
        <fullName evidence="1">Uncharacterized protein</fullName>
    </submittedName>
</protein>
<gene>
    <name evidence="1" type="ORF">PLEPLA_LOCUS35004</name>
</gene>
<sequence>MARCLSPTLPASSSLDAAPLVPLIPRAGVLTGKPRFTVTVRVDASAIYGLAAGQEADTRALYVLGGLADGPPLVLPPHALFPHVC</sequence>
<organism evidence="1 2">
    <name type="scientific">Pleuronectes platessa</name>
    <name type="common">European plaice</name>
    <dbReference type="NCBI Taxonomy" id="8262"/>
    <lineage>
        <taxon>Eukaryota</taxon>
        <taxon>Metazoa</taxon>
        <taxon>Chordata</taxon>
        <taxon>Craniata</taxon>
        <taxon>Vertebrata</taxon>
        <taxon>Euteleostomi</taxon>
        <taxon>Actinopterygii</taxon>
        <taxon>Neopterygii</taxon>
        <taxon>Teleostei</taxon>
        <taxon>Neoteleostei</taxon>
        <taxon>Acanthomorphata</taxon>
        <taxon>Carangaria</taxon>
        <taxon>Pleuronectiformes</taxon>
        <taxon>Pleuronectoidei</taxon>
        <taxon>Pleuronectidae</taxon>
        <taxon>Pleuronectes</taxon>
    </lineage>
</organism>
<keyword evidence="2" id="KW-1185">Reference proteome</keyword>
<name>A0A9N7Z110_PLEPL</name>